<dbReference type="SMART" id="SM00355">
    <property type="entry name" value="ZnF_C2H2"/>
    <property type="match status" value="3"/>
</dbReference>
<evidence type="ECO:0000256" key="8">
    <source>
        <dbReference type="ARBA" id="ARBA00038089"/>
    </source>
</evidence>
<evidence type="ECO:0000256" key="6">
    <source>
        <dbReference type="ARBA" id="ARBA00022833"/>
    </source>
</evidence>
<dbReference type="InterPro" id="IPR036236">
    <property type="entry name" value="Znf_C2H2_sf"/>
</dbReference>
<keyword evidence="5 9" id="KW-0863">Zinc-finger</keyword>
<dbReference type="GO" id="GO:0005634">
    <property type="term" value="C:nucleus"/>
    <property type="evidence" value="ECO:0007669"/>
    <property type="project" value="UniProtKB-SubCell"/>
</dbReference>
<evidence type="ECO:0000256" key="1">
    <source>
        <dbReference type="ARBA" id="ARBA00004123"/>
    </source>
</evidence>
<evidence type="ECO:0000313" key="13">
    <source>
        <dbReference type="Proteomes" id="UP000266861"/>
    </source>
</evidence>
<evidence type="ECO:0000256" key="9">
    <source>
        <dbReference type="PROSITE-ProRule" id="PRU00042"/>
    </source>
</evidence>
<gene>
    <name evidence="12" type="ORF">Glove_89g95</name>
</gene>
<evidence type="ECO:0000256" key="4">
    <source>
        <dbReference type="ARBA" id="ARBA00022737"/>
    </source>
</evidence>
<feature type="region of interest" description="Disordered" evidence="10">
    <location>
        <begin position="504"/>
        <end position="541"/>
    </location>
</feature>
<keyword evidence="4" id="KW-0677">Repeat</keyword>
<feature type="domain" description="C2H2-type" evidence="11">
    <location>
        <begin position="80"/>
        <end position="107"/>
    </location>
</feature>
<comment type="caution">
    <text evidence="12">The sequence shown here is derived from an EMBL/GenBank/DDBJ whole genome shotgun (WGS) entry which is preliminary data.</text>
</comment>
<dbReference type="PANTHER" id="PTHR47257">
    <property type="entry name" value="PH-RESPONSE TRANSCRIPTION FACTOR PACC/RIM101"/>
    <property type="match status" value="1"/>
</dbReference>
<keyword evidence="13" id="KW-1185">Reference proteome</keyword>
<feature type="region of interest" description="Disordered" evidence="10">
    <location>
        <begin position="615"/>
        <end position="634"/>
    </location>
</feature>
<dbReference type="PROSITE" id="PS00028">
    <property type="entry name" value="ZINC_FINGER_C2H2_1"/>
    <property type="match status" value="2"/>
</dbReference>
<dbReference type="Gene3D" id="3.30.160.60">
    <property type="entry name" value="Classic Zinc Finger"/>
    <property type="match status" value="2"/>
</dbReference>
<dbReference type="EMBL" id="PQFF01000085">
    <property type="protein sequence ID" value="RHZ83628.1"/>
    <property type="molecule type" value="Genomic_DNA"/>
</dbReference>
<dbReference type="Proteomes" id="UP000266861">
    <property type="component" value="Unassembled WGS sequence"/>
</dbReference>
<evidence type="ECO:0000256" key="5">
    <source>
        <dbReference type="ARBA" id="ARBA00022771"/>
    </source>
</evidence>
<reference evidence="12 13" key="1">
    <citation type="submission" date="2018-08" db="EMBL/GenBank/DDBJ databases">
        <title>Genome and evolution of the arbuscular mycorrhizal fungus Diversispora epigaea (formerly Glomus versiforme) and its bacterial endosymbionts.</title>
        <authorList>
            <person name="Sun X."/>
            <person name="Fei Z."/>
            <person name="Harrison M."/>
        </authorList>
    </citation>
    <scope>NUCLEOTIDE SEQUENCE [LARGE SCALE GENOMIC DNA]</scope>
    <source>
        <strain evidence="12 13">IT104</strain>
    </source>
</reference>
<dbReference type="FunFam" id="3.30.160.60:FF:000340">
    <property type="entry name" value="zinc finger protein 473 isoform X1"/>
    <property type="match status" value="1"/>
</dbReference>
<feature type="compositionally biased region" description="Low complexity" evidence="10">
    <location>
        <begin position="130"/>
        <end position="143"/>
    </location>
</feature>
<evidence type="ECO:0000256" key="2">
    <source>
        <dbReference type="ARBA" id="ARBA00022491"/>
    </source>
</evidence>
<dbReference type="InterPro" id="IPR013087">
    <property type="entry name" value="Znf_C2H2_type"/>
</dbReference>
<accession>A0A397JA16</accession>
<proteinExistence type="inferred from homology"/>
<dbReference type="SUPFAM" id="SSF57667">
    <property type="entry name" value="beta-beta-alpha zinc fingers"/>
    <property type="match status" value="2"/>
</dbReference>
<dbReference type="GO" id="GO:0045944">
    <property type="term" value="P:positive regulation of transcription by RNA polymerase II"/>
    <property type="evidence" value="ECO:0007669"/>
    <property type="project" value="TreeGrafter"/>
</dbReference>
<dbReference type="AlphaFoldDB" id="A0A397JA16"/>
<comment type="subcellular location">
    <subcellularLocation>
        <location evidence="1">Nucleus</location>
    </subcellularLocation>
</comment>
<dbReference type="STRING" id="1348612.A0A397JA16"/>
<evidence type="ECO:0000313" key="12">
    <source>
        <dbReference type="EMBL" id="RHZ83628.1"/>
    </source>
</evidence>
<organism evidence="12 13">
    <name type="scientific">Diversispora epigaea</name>
    <dbReference type="NCBI Taxonomy" id="1348612"/>
    <lineage>
        <taxon>Eukaryota</taxon>
        <taxon>Fungi</taxon>
        <taxon>Fungi incertae sedis</taxon>
        <taxon>Mucoromycota</taxon>
        <taxon>Glomeromycotina</taxon>
        <taxon>Glomeromycetes</taxon>
        <taxon>Diversisporales</taxon>
        <taxon>Diversisporaceae</taxon>
        <taxon>Diversispora</taxon>
    </lineage>
</organism>
<feature type="domain" description="C2H2-type" evidence="11">
    <location>
        <begin position="50"/>
        <end position="79"/>
    </location>
</feature>
<evidence type="ECO:0000256" key="3">
    <source>
        <dbReference type="ARBA" id="ARBA00022723"/>
    </source>
</evidence>
<feature type="region of interest" description="Disordered" evidence="10">
    <location>
        <begin position="94"/>
        <end position="152"/>
    </location>
</feature>
<keyword evidence="7" id="KW-0539">Nucleus</keyword>
<keyword evidence="3" id="KW-0479">Metal-binding</keyword>
<name>A0A397JA16_9GLOM</name>
<feature type="compositionally biased region" description="Polar residues" evidence="10">
    <location>
        <begin position="510"/>
        <end position="521"/>
    </location>
</feature>
<dbReference type="PANTHER" id="PTHR47257:SF1">
    <property type="entry name" value="PH-RESPONSE TRANSCRIPTION FACTOR PACC_RIM101"/>
    <property type="match status" value="1"/>
</dbReference>
<feature type="compositionally biased region" description="Basic and acidic residues" evidence="10">
    <location>
        <begin position="528"/>
        <end position="541"/>
    </location>
</feature>
<comment type="similarity">
    <text evidence="8">Belongs to the pacC/RIM101 family.</text>
</comment>
<evidence type="ECO:0000259" key="11">
    <source>
        <dbReference type="PROSITE" id="PS50157"/>
    </source>
</evidence>
<sequence>MALTPPPRSSCEELICLWDHCGHSFDDPELLYNHLANDHVGRKSTGNLCLDCHWDRCETQTTKRDHITSHLRVHVPLKPHICESCKKAFKRPQDLKKHEKIHTVQHQKQIIDSRITRSRQLQPPTPPQYSPRTSSSPSPRQVPLSPDSNTSDLTNISAYSPFSISSQDLYNYPNPDYPNSFDIDNEFNDLDFNSYPNLNNNPSQSAVPNIRHSQKRSVDVFDDFCQDVKRKRINPLYNEVLVDKLEDLSKAFGGGEGIDQISLASFSTKEDFNVISDFLEQTLRAMNPLNNNEFDINSGINTNNSYSDHTILSYPPDTFTTTTINTTTPTDTGSLYPSLNLDDELIVPSSKESPNINNTTNTTTTTCDLYNPVVGSNDVVVENLYPSHLCDFPITTTTGLNGVVYNTAFPSPPEEEKYDWIPNEISNVCDPIYPSTTAISTVPTTTTGATTVNDSHQVQLSAAATFTTTQQQQFSPIQQQQYSPRIPDGDFRILQQIPQIPTYVGPVTPLPTNAHNSVRQHSSSSKDNNNKENSLFEKKEENKLTKDRDIVDELTKGISNIDISDKKKADNNNNDNDKKKNLNLKNNLYNEALRQKHLALIYSVQQKISQLSKQFEKTSPLERPDGGGDNNKIDYGKDVVRSDTLINGSTKTKNLVVV</sequence>
<dbReference type="InterPro" id="IPR050806">
    <property type="entry name" value="pacC/RIM101"/>
</dbReference>
<protein>
    <recommendedName>
        <fullName evidence="11">C2H2-type domain-containing protein</fullName>
    </recommendedName>
</protein>
<evidence type="ECO:0000256" key="7">
    <source>
        <dbReference type="ARBA" id="ARBA00023242"/>
    </source>
</evidence>
<evidence type="ECO:0000256" key="10">
    <source>
        <dbReference type="SAM" id="MobiDB-lite"/>
    </source>
</evidence>
<keyword evidence="2" id="KW-0678">Repressor</keyword>
<feature type="domain" description="C2H2-type" evidence="11">
    <location>
        <begin position="14"/>
        <end position="44"/>
    </location>
</feature>
<dbReference type="OrthoDB" id="6155966at2759"/>
<keyword evidence="6" id="KW-0862">Zinc</keyword>
<dbReference type="PROSITE" id="PS50157">
    <property type="entry name" value="ZINC_FINGER_C2H2_2"/>
    <property type="match status" value="3"/>
</dbReference>
<dbReference type="GO" id="GO:0008270">
    <property type="term" value="F:zinc ion binding"/>
    <property type="evidence" value="ECO:0007669"/>
    <property type="project" value="UniProtKB-KW"/>
</dbReference>